<proteinExistence type="predicted"/>
<dbReference type="Proteomes" id="UP001141552">
    <property type="component" value="Unassembled WGS sequence"/>
</dbReference>
<evidence type="ECO:0000259" key="1">
    <source>
        <dbReference type="Pfam" id="PF12776"/>
    </source>
</evidence>
<reference evidence="2" key="2">
    <citation type="journal article" date="2023" name="Plants (Basel)">
        <title>Annotation of the Turnera subulata (Passifloraceae) Draft Genome Reveals the S-Locus Evolved after the Divergence of Turneroideae from Passifloroideae in a Stepwise Manner.</title>
        <authorList>
            <person name="Henning P.M."/>
            <person name="Roalson E.H."/>
            <person name="Mir W."/>
            <person name="McCubbin A.G."/>
            <person name="Shore J.S."/>
        </authorList>
    </citation>
    <scope>NUCLEOTIDE SEQUENCE</scope>
    <source>
        <strain evidence="2">F60SS</strain>
    </source>
</reference>
<dbReference type="OrthoDB" id="1748457at2759"/>
<gene>
    <name evidence="2" type="ORF">Tsubulata_039086</name>
</gene>
<dbReference type="Pfam" id="PF12776">
    <property type="entry name" value="Myb_DNA-bind_3"/>
    <property type="match status" value="1"/>
</dbReference>
<accession>A0A9Q0F7Q8</accession>
<dbReference type="PANTHER" id="PTHR46250">
    <property type="entry name" value="MYB/SANT-LIKE DNA-BINDING DOMAIN PROTEIN-RELATED"/>
    <property type="match status" value="1"/>
</dbReference>
<dbReference type="PANTHER" id="PTHR46250:SF18">
    <property type="entry name" value="MYB_SANT-LIKE DOMAIN-CONTAINING PROTEIN"/>
    <property type="match status" value="1"/>
</dbReference>
<dbReference type="EMBL" id="JAKUCV010006822">
    <property type="protein sequence ID" value="KAJ4825740.1"/>
    <property type="molecule type" value="Genomic_DNA"/>
</dbReference>
<protein>
    <recommendedName>
        <fullName evidence="1">Myb/SANT-like domain-containing protein</fullName>
    </recommendedName>
</protein>
<reference evidence="2" key="1">
    <citation type="submission" date="2022-02" db="EMBL/GenBank/DDBJ databases">
        <authorList>
            <person name="Henning P.M."/>
            <person name="McCubbin A.G."/>
            <person name="Shore J.S."/>
        </authorList>
    </citation>
    <scope>NUCLEOTIDE SEQUENCE</scope>
    <source>
        <strain evidence="2">F60SS</strain>
        <tissue evidence="2">Leaves</tissue>
    </source>
</reference>
<feature type="domain" description="Myb/SANT-like" evidence="1">
    <location>
        <begin position="6"/>
        <end position="94"/>
    </location>
</feature>
<evidence type="ECO:0000313" key="3">
    <source>
        <dbReference type="Proteomes" id="UP001141552"/>
    </source>
</evidence>
<keyword evidence="3" id="KW-1185">Reference proteome</keyword>
<dbReference type="AlphaFoldDB" id="A0A9Q0F7Q8"/>
<organism evidence="2 3">
    <name type="scientific">Turnera subulata</name>
    <dbReference type="NCBI Taxonomy" id="218843"/>
    <lineage>
        <taxon>Eukaryota</taxon>
        <taxon>Viridiplantae</taxon>
        <taxon>Streptophyta</taxon>
        <taxon>Embryophyta</taxon>
        <taxon>Tracheophyta</taxon>
        <taxon>Spermatophyta</taxon>
        <taxon>Magnoliopsida</taxon>
        <taxon>eudicotyledons</taxon>
        <taxon>Gunneridae</taxon>
        <taxon>Pentapetalae</taxon>
        <taxon>rosids</taxon>
        <taxon>fabids</taxon>
        <taxon>Malpighiales</taxon>
        <taxon>Passifloraceae</taxon>
        <taxon>Turnera</taxon>
    </lineage>
</organism>
<name>A0A9Q0F7Q8_9ROSI</name>
<dbReference type="InterPro" id="IPR024752">
    <property type="entry name" value="Myb/SANT-like_dom"/>
</dbReference>
<sequence length="267" mass="29455">MGERRSWTDAETNALADVLEELVVPGHRVDAGQFRPGSISMIVAKMASVFPNGGISANHIRNKIKRLKVKFNVAADMANTSRFGWNSEKHCVEVDSPDILAEYVKKFPNRTYVCGRPFPLYPKLQFIFDHDRATGADAETPEDALENMQEEVGDTVMVSAVTIIMGCPSAPATTATTTPPTSRAANEAFMVSSSVGRQHMETLANAIGGKDATRILREELKNLGLTAVQVVKVVKKMSKHQEYASYFWDLDVDQKREFMDSLLGADK</sequence>
<comment type="caution">
    <text evidence="2">The sequence shown here is derived from an EMBL/GenBank/DDBJ whole genome shotgun (WGS) entry which is preliminary data.</text>
</comment>
<evidence type="ECO:0000313" key="2">
    <source>
        <dbReference type="EMBL" id="KAJ4825740.1"/>
    </source>
</evidence>